<feature type="transmembrane region" description="Helical" evidence="1">
    <location>
        <begin position="106"/>
        <end position="127"/>
    </location>
</feature>
<dbReference type="RefSeq" id="WP_042214402.1">
    <property type="nucleotide sequence ID" value="NZ_BBLU01000006.1"/>
</dbReference>
<dbReference type="Proteomes" id="UP000183315">
    <property type="component" value="Unassembled WGS sequence"/>
</dbReference>
<keyword evidence="1" id="KW-0472">Membrane</keyword>
<dbReference type="AlphaFoldDB" id="A0A1H6Z1N7"/>
<feature type="transmembrane region" description="Helical" evidence="1">
    <location>
        <begin position="6"/>
        <end position="26"/>
    </location>
</feature>
<name>A0A1H6Z1N7_9MICO</name>
<protein>
    <submittedName>
        <fullName evidence="2">Uncharacterized protein</fullName>
    </submittedName>
</protein>
<organism evidence="2 3">
    <name type="scientific">Demequina mangrovi</name>
    <dbReference type="NCBI Taxonomy" id="1043493"/>
    <lineage>
        <taxon>Bacteria</taxon>
        <taxon>Bacillati</taxon>
        <taxon>Actinomycetota</taxon>
        <taxon>Actinomycetes</taxon>
        <taxon>Micrococcales</taxon>
        <taxon>Demequinaceae</taxon>
        <taxon>Demequina</taxon>
    </lineage>
</organism>
<dbReference type="EMBL" id="FNZI01000004">
    <property type="protein sequence ID" value="SEJ46576.1"/>
    <property type="molecule type" value="Genomic_DNA"/>
</dbReference>
<reference evidence="3" key="1">
    <citation type="submission" date="2016-10" db="EMBL/GenBank/DDBJ databases">
        <authorList>
            <person name="Varghese N."/>
        </authorList>
    </citation>
    <scope>NUCLEOTIDE SEQUENCE [LARGE SCALE GENOMIC DNA]</scope>
    <source>
        <strain evidence="3">DSM 24868</strain>
    </source>
</reference>
<accession>A0A1H6Z1N7</accession>
<sequence>MDTFSIWQLVVTAIAAVSAPIIALLARAWSGEFSLRTLHRLERLVAVRAALADQGLDAGPIDRHIAAELARMETDREGLETEARLDRKSPLRRELLREIPWWKRSLSCLGIGYGVALIALGVMLLFFGFAPPDGGPQDIGFAIFSAVFYPAIGLAAFVPAIRWRRRALGRLYAAHLAEPGGGDTGA</sequence>
<evidence type="ECO:0000313" key="3">
    <source>
        <dbReference type="Proteomes" id="UP000183315"/>
    </source>
</evidence>
<keyword evidence="1" id="KW-0812">Transmembrane</keyword>
<keyword evidence="3" id="KW-1185">Reference proteome</keyword>
<evidence type="ECO:0000256" key="1">
    <source>
        <dbReference type="SAM" id="Phobius"/>
    </source>
</evidence>
<keyword evidence="1" id="KW-1133">Transmembrane helix</keyword>
<feature type="transmembrane region" description="Helical" evidence="1">
    <location>
        <begin position="139"/>
        <end position="161"/>
    </location>
</feature>
<gene>
    <name evidence="2" type="ORF">SAMN05421637_1881</name>
</gene>
<evidence type="ECO:0000313" key="2">
    <source>
        <dbReference type="EMBL" id="SEJ46576.1"/>
    </source>
</evidence>
<proteinExistence type="predicted"/>